<dbReference type="InterPro" id="IPR042099">
    <property type="entry name" value="ANL_N_sf"/>
</dbReference>
<dbReference type="SUPFAM" id="SSF56801">
    <property type="entry name" value="Acetyl-CoA synthetase-like"/>
    <property type="match status" value="1"/>
</dbReference>
<dbReference type="Proteomes" id="UP000467236">
    <property type="component" value="Chromosome"/>
</dbReference>
<name>A0A7I7MMC3_9MYCO</name>
<dbReference type="Gene3D" id="3.40.50.12780">
    <property type="entry name" value="N-terminal domain of ligase-like"/>
    <property type="match status" value="1"/>
</dbReference>
<keyword evidence="2" id="KW-1185">Reference proteome</keyword>
<evidence type="ECO:0000313" key="1">
    <source>
        <dbReference type="EMBL" id="BBX73411.1"/>
    </source>
</evidence>
<dbReference type="InterPro" id="IPR053158">
    <property type="entry name" value="CapK_Type1_Caps_Biosynth"/>
</dbReference>
<evidence type="ECO:0008006" key="3">
    <source>
        <dbReference type="Google" id="ProtNLM"/>
    </source>
</evidence>
<proteinExistence type="predicted"/>
<dbReference type="KEGG" id="mshj:MSHI_13170"/>
<sequence length="511" mass="55292">MAGGDADDTTLSAPTTIARRRLPERVCMRMSSDRRRNLRLTALPGPGVMTAMADGDAAAYRRMRREHLSAVRAGLEEHMLRLEWSRRQIEDYQTRRLRALLSHAKQRSPFHARRLNTLDPAGASVADLASLPMMTKQDAQQQWDAITTSADLDRNRAERILAEQQWFSYTEGGQQIFSSGGSSGVRGVYVWDWPFFVSAACLAWRIQAREERRASGASRSARLAVLVAGSPPHASTPLFDIPTAPGMQTVVIAAGAPFDDVLAKVAAAQPTHLVGYASVIGRLARASLAGGLRISPVRVSTNSEPLLDEDRNAIAQAWGAAIHNLWGSTEIGVQAVGCGRGPGLHVCEDEVILERVDDDGVPVGADEPAARTLATGLANRTFPFIRYDLGDHVMPLPGGCACGSAFARITDIGGRRDDDFRYGATTVPATVFRHILGTDARVSEYQVTQTATGADIVVVGAADTTALTSALIAQLRRHGLSEPTIRIRVADSLRRHLASAKLRRFIPLDGR</sequence>
<dbReference type="EMBL" id="AP022575">
    <property type="protein sequence ID" value="BBX73411.1"/>
    <property type="molecule type" value="Genomic_DNA"/>
</dbReference>
<dbReference type="PANTHER" id="PTHR36932">
    <property type="entry name" value="CAPSULAR POLYSACCHARIDE BIOSYNTHESIS PROTEIN"/>
    <property type="match status" value="1"/>
</dbReference>
<accession>A0A7I7MMC3</accession>
<protein>
    <recommendedName>
        <fullName evidence="3">AMP-dependent synthetase</fullName>
    </recommendedName>
</protein>
<organism evidence="1 2">
    <name type="scientific">Mycobacterium shinjukuense</name>
    <dbReference type="NCBI Taxonomy" id="398694"/>
    <lineage>
        <taxon>Bacteria</taxon>
        <taxon>Bacillati</taxon>
        <taxon>Actinomycetota</taxon>
        <taxon>Actinomycetes</taxon>
        <taxon>Mycobacteriales</taxon>
        <taxon>Mycobacteriaceae</taxon>
        <taxon>Mycobacterium</taxon>
    </lineage>
</organism>
<gene>
    <name evidence="1" type="ORF">MSHI_13170</name>
</gene>
<evidence type="ECO:0000313" key="2">
    <source>
        <dbReference type="Proteomes" id="UP000467236"/>
    </source>
</evidence>
<dbReference type="AlphaFoldDB" id="A0A7I7MMC3"/>
<dbReference type="PANTHER" id="PTHR36932:SF1">
    <property type="entry name" value="CAPSULAR POLYSACCHARIDE BIOSYNTHESIS PROTEIN"/>
    <property type="match status" value="1"/>
</dbReference>
<reference evidence="1 2" key="1">
    <citation type="journal article" date="2019" name="Emerg. Microbes Infect.">
        <title>Comprehensive subspecies identification of 175 nontuberculous mycobacteria species based on 7547 genomic profiles.</title>
        <authorList>
            <person name="Matsumoto Y."/>
            <person name="Kinjo T."/>
            <person name="Motooka D."/>
            <person name="Nabeya D."/>
            <person name="Jung N."/>
            <person name="Uechi K."/>
            <person name="Horii T."/>
            <person name="Iida T."/>
            <person name="Fujita J."/>
            <person name="Nakamura S."/>
        </authorList>
    </citation>
    <scope>NUCLEOTIDE SEQUENCE [LARGE SCALE GENOMIC DNA]</scope>
    <source>
        <strain evidence="1 2">JCM 14233</strain>
    </source>
</reference>